<reference evidence="1 2" key="1">
    <citation type="submission" date="2018-04" db="EMBL/GenBank/DDBJ databases">
        <title>WGS assembly of Panicum hallii var. hallii HAL2.</title>
        <authorList>
            <person name="Lovell J."/>
            <person name="Jenkins J."/>
            <person name="Lowry D."/>
            <person name="Mamidi S."/>
            <person name="Sreedasyam A."/>
            <person name="Weng X."/>
            <person name="Barry K."/>
            <person name="Bonette J."/>
            <person name="Campitelli B."/>
            <person name="Daum C."/>
            <person name="Gordon S."/>
            <person name="Gould B."/>
            <person name="Lipzen A."/>
            <person name="MacQueen A."/>
            <person name="Palacio-Mejia J."/>
            <person name="Plott C."/>
            <person name="Shakirov E."/>
            <person name="Shu S."/>
            <person name="Yoshinaga Y."/>
            <person name="Zane M."/>
            <person name="Rokhsar D."/>
            <person name="Grimwood J."/>
            <person name="Schmutz J."/>
            <person name="Juenger T."/>
        </authorList>
    </citation>
    <scope>NUCLEOTIDE SEQUENCE [LARGE SCALE GENOMIC DNA]</scope>
    <source>
        <strain evidence="2">cv. HAL2</strain>
    </source>
</reference>
<organism evidence="1 2">
    <name type="scientific">Panicum hallii var. hallii</name>
    <dbReference type="NCBI Taxonomy" id="1504633"/>
    <lineage>
        <taxon>Eukaryota</taxon>
        <taxon>Viridiplantae</taxon>
        <taxon>Streptophyta</taxon>
        <taxon>Embryophyta</taxon>
        <taxon>Tracheophyta</taxon>
        <taxon>Spermatophyta</taxon>
        <taxon>Magnoliopsida</taxon>
        <taxon>Liliopsida</taxon>
        <taxon>Poales</taxon>
        <taxon>Poaceae</taxon>
        <taxon>PACMAD clade</taxon>
        <taxon>Panicoideae</taxon>
        <taxon>Panicodae</taxon>
        <taxon>Paniceae</taxon>
        <taxon>Panicinae</taxon>
        <taxon>Panicum</taxon>
        <taxon>Panicum sect. Panicum</taxon>
    </lineage>
</organism>
<dbReference type="Proteomes" id="UP000244336">
    <property type="component" value="Chromosome 9"/>
</dbReference>
<dbReference type="EMBL" id="CM009757">
    <property type="protein sequence ID" value="PUZ38835.1"/>
    <property type="molecule type" value="Genomic_DNA"/>
</dbReference>
<name>A0A2T7C671_9POAL</name>
<evidence type="ECO:0000313" key="1">
    <source>
        <dbReference type="EMBL" id="PUZ38835.1"/>
    </source>
</evidence>
<protein>
    <submittedName>
        <fullName evidence="1">Uncharacterized protein</fullName>
    </submittedName>
</protein>
<gene>
    <name evidence="1" type="ORF">GQ55_9G228000</name>
</gene>
<sequence length="147" mass="16472">MPLASNDDWLCYLQNASHWQWPLVLLVGVYQKPLINIEATAGDEDVDEEVEEPNIEVGGTAAPQCVADEGENIPRIVEQLRDKDCELDEAMNADSSDDDEDVPEEWVSSDFSHLIIDEGPCVPWDCNENEVVQGTRYHSIDEVKEAV</sequence>
<proteinExistence type="predicted"/>
<evidence type="ECO:0000313" key="2">
    <source>
        <dbReference type="Proteomes" id="UP000244336"/>
    </source>
</evidence>
<dbReference type="Gramene" id="PUZ38835">
    <property type="protein sequence ID" value="PUZ38835"/>
    <property type="gene ID" value="GQ55_9G228000"/>
</dbReference>
<dbReference type="AlphaFoldDB" id="A0A2T7C671"/>
<keyword evidence="2" id="KW-1185">Reference proteome</keyword>
<accession>A0A2T7C671</accession>